<dbReference type="InterPro" id="IPR036986">
    <property type="entry name" value="S4_RNA-bd_sf"/>
</dbReference>
<dbReference type="CDD" id="cd02869">
    <property type="entry name" value="PseudoU_synth_RluA_like"/>
    <property type="match status" value="1"/>
</dbReference>
<dbReference type="SUPFAM" id="SSF55174">
    <property type="entry name" value="Alpha-L RNA-binding motif"/>
    <property type="match status" value="1"/>
</dbReference>
<dbReference type="Gene3D" id="3.10.290.10">
    <property type="entry name" value="RNA-binding S4 domain"/>
    <property type="match status" value="1"/>
</dbReference>
<dbReference type="EMBL" id="VKID01000001">
    <property type="protein sequence ID" value="TRX99747.1"/>
    <property type="molecule type" value="Genomic_DNA"/>
</dbReference>
<dbReference type="Pfam" id="PF00849">
    <property type="entry name" value="PseudoU_synth_2"/>
    <property type="match status" value="1"/>
</dbReference>
<dbReference type="InterPro" id="IPR006225">
    <property type="entry name" value="PsdUridine_synth_RluC/D"/>
</dbReference>
<dbReference type="GeneID" id="41338972"/>
<reference evidence="8 9" key="1">
    <citation type="submission" date="2019-07" db="EMBL/GenBank/DDBJ databases">
        <title>Genome sequence of Acholeplasma laidlawii strain with increased resistance to erythromycin.</title>
        <authorList>
            <person name="Medvedeva E.S."/>
            <person name="Baranova N.B."/>
            <person name="Siniagina M.N."/>
            <person name="Mouzykantov A."/>
            <person name="Chernova O.A."/>
            <person name="Chernov V.M."/>
        </authorList>
    </citation>
    <scope>NUCLEOTIDE SEQUENCE [LARGE SCALE GENOMIC DNA]</scope>
    <source>
        <strain evidence="8 9">PG8REry</strain>
    </source>
</reference>
<dbReference type="Gene3D" id="3.30.2350.10">
    <property type="entry name" value="Pseudouridine synthase"/>
    <property type="match status" value="1"/>
</dbReference>
<dbReference type="GO" id="GO:0000455">
    <property type="term" value="P:enzyme-directed rRNA pseudouridine synthesis"/>
    <property type="evidence" value="ECO:0007669"/>
    <property type="project" value="UniProtKB-ARBA"/>
</dbReference>
<feature type="domain" description="RNA-binding S4" evidence="7">
    <location>
        <begin position="11"/>
        <end position="75"/>
    </location>
</feature>
<dbReference type="InterPro" id="IPR006224">
    <property type="entry name" value="PsdUridine_synth_RluA-like_CS"/>
</dbReference>
<comment type="function">
    <text evidence="6">Responsible for synthesis of pseudouridine from uracil.</text>
</comment>
<dbReference type="PROSITE" id="PS01129">
    <property type="entry name" value="PSI_RLU"/>
    <property type="match status" value="1"/>
</dbReference>
<dbReference type="SUPFAM" id="SSF55120">
    <property type="entry name" value="Pseudouridine synthase"/>
    <property type="match status" value="1"/>
</dbReference>
<keyword evidence="3 6" id="KW-0413">Isomerase</keyword>
<evidence type="ECO:0000256" key="5">
    <source>
        <dbReference type="PROSITE-ProRule" id="PRU00182"/>
    </source>
</evidence>
<dbReference type="PANTHER" id="PTHR21600:SF44">
    <property type="entry name" value="RIBOSOMAL LARGE SUBUNIT PSEUDOURIDINE SYNTHASE D"/>
    <property type="match status" value="1"/>
</dbReference>
<dbReference type="PROSITE" id="PS50889">
    <property type="entry name" value="S4"/>
    <property type="match status" value="1"/>
</dbReference>
<gene>
    <name evidence="8" type="ORF">FNV44_01525</name>
</gene>
<dbReference type="GO" id="GO:0003723">
    <property type="term" value="F:RNA binding"/>
    <property type="evidence" value="ECO:0007669"/>
    <property type="project" value="UniProtKB-KW"/>
</dbReference>
<evidence type="ECO:0000256" key="6">
    <source>
        <dbReference type="RuleBase" id="RU362028"/>
    </source>
</evidence>
<dbReference type="RefSeq" id="WP_012242762.1">
    <property type="nucleotide sequence ID" value="NZ_JACAOE010000001.1"/>
</dbReference>
<comment type="catalytic activity">
    <reaction evidence="1 6">
        <text>a uridine in RNA = a pseudouridine in RNA</text>
        <dbReference type="Rhea" id="RHEA:48348"/>
        <dbReference type="Rhea" id="RHEA-COMP:12068"/>
        <dbReference type="Rhea" id="RHEA-COMP:12069"/>
        <dbReference type="ChEBI" id="CHEBI:65314"/>
        <dbReference type="ChEBI" id="CHEBI:65315"/>
    </reaction>
</comment>
<evidence type="ECO:0000256" key="4">
    <source>
        <dbReference type="PIRSR" id="PIRSR606225-1"/>
    </source>
</evidence>
<dbReference type="OMA" id="KSERAYT"/>
<feature type="active site" evidence="4">
    <location>
        <position position="135"/>
    </location>
</feature>
<evidence type="ECO:0000313" key="9">
    <source>
        <dbReference type="Proteomes" id="UP000315938"/>
    </source>
</evidence>
<dbReference type="NCBIfam" id="TIGR00005">
    <property type="entry name" value="rluA_subfam"/>
    <property type="match status" value="1"/>
</dbReference>
<protein>
    <recommendedName>
        <fullName evidence="6">Pseudouridine synthase</fullName>
        <ecNumber evidence="6">5.4.99.-</ecNumber>
    </recommendedName>
</protein>
<dbReference type="EC" id="5.4.99.-" evidence="6"/>
<evidence type="ECO:0000313" key="8">
    <source>
        <dbReference type="EMBL" id="TRX99747.1"/>
    </source>
</evidence>
<dbReference type="GO" id="GO:0120159">
    <property type="term" value="F:rRNA pseudouridine synthase activity"/>
    <property type="evidence" value="ECO:0007669"/>
    <property type="project" value="UniProtKB-ARBA"/>
</dbReference>
<comment type="caution">
    <text evidence="8">The sequence shown here is derived from an EMBL/GenBank/DDBJ whole genome shotgun (WGS) entry which is preliminary data.</text>
</comment>
<accession>A0A553IHS9</accession>
<dbReference type="InterPro" id="IPR050188">
    <property type="entry name" value="RluA_PseudoU_synthase"/>
</dbReference>
<comment type="similarity">
    <text evidence="2 6">Belongs to the pseudouridine synthase RluA family.</text>
</comment>
<dbReference type="PANTHER" id="PTHR21600">
    <property type="entry name" value="MITOCHONDRIAL RNA PSEUDOURIDINE SYNTHASE"/>
    <property type="match status" value="1"/>
</dbReference>
<keyword evidence="5" id="KW-0694">RNA-binding</keyword>
<dbReference type="Pfam" id="PF01479">
    <property type="entry name" value="S4"/>
    <property type="match status" value="1"/>
</dbReference>
<sequence>MKFKITEQTDSRLDHFLVASTELNRSQITTLIKDGLVMVNGLTTKAGYKLKNSDEITLNLEAKEETNPLKPKNIDLNIVYEDDDIMVINKPKGLVVHPSETFSETTLVSGLLHHTDTLSTHNDDPLRPGILHRIDKDTSGLILVAKTNEAHKILAQDLKSHDIKREYIALVEGVLDHNKGVIDAPIARHPKIRTKMAVVATGKPAITHFEVMRTFRDHTLLHCKLETGRTHQIRVHLAYIKHPVTGDPLYGTKAKILKDGQLLHAFRLEFVHPITKKVMMLEAPLPPEFESYLVTLG</sequence>
<dbReference type="CDD" id="cd00165">
    <property type="entry name" value="S4"/>
    <property type="match status" value="1"/>
</dbReference>
<dbReference type="AlphaFoldDB" id="A0A553IHS9"/>
<evidence type="ECO:0000259" key="7">
    <source>
        <dbReference type="SMART" id="SM00363"/>
    </source>
</evidence>
<dbReference type="Proteomes" id="UP000315938">
    <property type="component" value="Unassembled WGS sequence"/>
</dbReference>
<organism evidence="8 9">
    <name type="scientific">Acholeplasma laidlawii</name>
    <dbReference type="NCBI Taxonomy" id="2148"/>
    <lineage>
        <taxon>Bacteria</taxon>
        <taxon>Bacillati</taxon>
        <taxon>Mycoplasmatota</taxon>
        <taxon>Mollicutes</taxon>
        <taxon>Acholeplasmatales</taxon>
        <taxon>Acholeplasmataceae</taxon>
        <taxon>Acholeplasma</taxon>
    </lineage>
</organism>
<dbReference type="SMART" id="SM00363">
    <property type="entry name" value="S4"/>
    <property type="match status" value="1"/>
</dbReference>
<proteinExistence type="inferred from homology"/>
<evidence type="ECO:0000256" key="2">
    <source>
        <dbReference type="ARBA" id="ARBA00010876"/>
    </source>
</evidence>
<dbReference type="InterPro" id="IPR006145">
    <property type="entry name" value="PsdUridine_synth_RsuA/RluA"/>
</dbReference>
<evidence type="ECO:0000256" key="3">
    <source>
        <dbReference type="ARBA" id="ARBA00023235"/>
    </source>
</evidence>
<dbReference type="InterPro" id="IPR020103">
    <property type="entry name" value="PsdUridine_synth_cat_dom_sf"/>
</dbReference>
<evidence type="ECO:0000256" key="1">
    <source>
        <dbReference type="ARBA" id="ARBA00000073"/>
    </source>
</evidence>
<dbReference type="InterPro" id="IPR002942">
    <property type="entry name" value="S4_RNA-bd"/>
</dbReference>
<name>A0A553IHS9_ACHLA</name>